<dbReference type="Pfam" id="PF00440">
    <property type="entry name" value="TetR_N"/>
    <property type="match status" value="1"/>
</dbReference>
<dbReference type="InterPro" id="IPR050624">
    <property type="entry name" value="HTH-type_Tx_Regulator"/>
</dbReference>
<dbReference type="PANTHER" id="PTHR43479">
    <property type="entry name" value="ACREF/ENVCD OPERON REPRESSOR-RELATED"/>
    <property type="match status" value="1"/>
</dbReference>
<keyword evidence="5" id="KW-1185">Reference proteome</keyword>
<dbReference type="Gene3D" id="1.10.357.10">
    <property type="entry name" value="Tetracycline Repressor, domain 2"/>
    <property type="match status" value="1"/>
</dbReference>
<reference evidence="4" key="2">
    <citation type="submission" date="2020-09" db="EMBL/GenBank/DDBJ databases">
        <authorList>
            <person name="Sun Q."/>
            <person name="Zhou Y."/>
        </authorList>
    </citation>
    <scope>NUCLEOTIDE SEQUENCE</scope>
    <source>
        <strain evidence="4">CGMCC 1.12777</strain>
    </source>
</reference>
<dbReference type="InterPro" id="IPR013570">
    <property type="entry name" value="Tscrpt_reg_YsiA_C"/>
</dbReference>
<dbReference type="InterPro" id="IPR009057">
    <property type="entry name" value="Homeodomain-like_sf"/>
</dbReference>
<dbReference type="PRINTS" id="PR00455">
    <property type="entry name" value="HTHTETR"/>
</dbReference>
<dbReference type="InterPro" id="IPR001647">
    <property type="entry name" value="HTH_TetR"/>
</dbReference>
<dbReference type="Proteomes" id="UP000656813">
    <property type="component" value="Unassembled WGS sequence"/>
</dbReference>
<dbReference type="InterPro" id="IPR036271">
    <property type="entry name" value="Tet_transcr_reg_TetR-rel_C_sf"/>
</dbReference>
<reference evidence="4" key="1">
    <citation type="journal article" date="2014" name="Int. J. Syst. Evol. Microbiol.">
        <title>Complete genome sequence of Corynebacterium casei LMG S-19264T (=DSM 44701T), isolated from a smear-ripened cheese.</title>
        <authorList>
            <consortium name="US DOE Joint Genome Institute (JGI-PGF)"/>
            <person name="Walter F."/>
            <person name="Albersmeier A."/>
            <person name="Kalinowski J."/>
            <person name="Ruckert C."/>
        </authorList>
    </citation>
    <scope>NUCLEOTIDE SEQUENCE</scope>
    <source>
        <strain evidence="4">CGMCC 1.12777</strain>
    </source>
</reference>
<dbReference type="SUPFAM" id="SSF48498">
    <property type="entry name" value="Tetracyclin repressor-like, C-terminal domain"/>
    <property type="match status" value="1"/>
</dbReference>
<gene>
    <name evidence="4" type="primary">fadR</name>
    <name evidence="4" type="ORF">GCM10007096_25160</name>
</gene>
<accession>A0A8J2ZWS0</accession>
<dbReference type="SUPFAM" id="SSF46689">
    <property type="entry name" value="Homeodomain-like"/>
    <property type="match status" value="1"/>
</dbReference>
<keyword evidence="1 2" id="KW-0238">DNA-binding</keyword>
<dbReference type="GO" id="GO:0003677">
    <property type="term" value="F:DNA binding"/>
    <property type="evidence" value="ECO:0007669"/>
    <property type="project" value="UniProtKB-UniRule"/>
</dbReference>
<feature type="domain" description="HTH tetR-type" evidence="3">
    <location>
        <begin position="6"/>
        <end position="66"/>
    </location>
</feature>
<dbReference type="AlphaFoldDB" id="A0A8J2ZWS0"/>
<dbReference type="Gene3D" id="1.10.10.60">
    <property type="entry name" value="Homeodomain-like"/>
    <property type="match status" value="1"/>
</dbReference>
<evidence type="ECO:0000313" key="4">
    <source>
        <dbReference type="EMBL" id="GGH83727.1"/>
    </source>
</evidence>
<evidence type="ECO:0000256" key="2">
    <source>
        <dbReference type="PROSITE-ProRule" id="PRU00335"/>
    </source>
</evidence>
<comment type="caution">
    <text evidence="4">The sequence shown here is derived from an EMBL/GenBank/DDBJ whole genome shotgun (WGS) entry which is preliminary data.</text>
</comment>
<dbReference type="PROSITE" id="PS50977">
    <property type="entry name" value="HTH_TETR_2"/>
    <property type="match status" value="1"/>
</dbReference>
<dbReference type="PANTHER" id="PTHR43479:SF11">
    <property type="entry name" value="ACREF_ENVCD OPERON REPRESSOR-RELATED"/>
    <property type="match status" value="1"/>
</dbReference>
<dbReference type="EMBL" id="BMFV01000018">
    <property type="protein sequence ID" value="GGH83727.1"/>
    <property type="molecule type" value="Genomic_DNA"/>
</dbReference>
<organism evidence="4 5">
    <name type="scientific">Pullulanibacillus pueri</name>
    <dbReference type="NCBI Taxonomy" id="1437324"/>
    <lineage>
        <taxon>Bacteria</taxon>
        <taxon>Bacillati</taxon>
        <taxon>Bacillota</taxon>
        <taxon>Bacilli</taxon>
        <taxon>Bacillales</taxon>
        <taxon>Sporolactobacillaceae</taxon>
        <taxon>Pullulanibacillus</taxon>
    </lineage>
</organism>
<dbReference type="RefSeq" id="WP_239541227.1">
    <property type="nucleotide sequence ID" value="NZ_BMFV01000018.1"/>
</dbReference>
<evidence type="ECO:0000259" key="3">
    <source>
        <dbReference type="PROSITE" id="PS50977"/>
    </source>
</evidence>
<name>A0A8J2ZWS0_9BACL</name>
<evidence type="ECO:0000256" key="1">
    <source>
        <dbReference type="ARBA" id="ARBA00023125"/>
    </source>
</evidence>
<feature type="DNA-binding region" description="H-T-H motif" evidence="2">
    <location>
        <begin position="29"/>
        <end position="48"/>
    </location>
</feature>
<evidence type="ECO:0000313" key="5">
    <source>
        <dbReference type="Proteomes" id="UP000656813"/>
    </source>
</evidence>
<proteinExistence type="predicted"/>
<dbReference type="Pfam" id="PF08359">
    <property type="entry name" value="TetR_C_4"/>
    <property type="match status" value="1"/>
</dbReference>
<sequence>MGIKDRPKYRLIIEAAVDVIAENGFHQAQVSKIAKRAGVADGTIYIYFKNKEDILISVFREKMGDFIEKIKAEIMTQEKPGEKLATLVRMHFTQLAAHRNLAIVTQLELRQSNQAIRHKINETLKDYIAVIDSVVDYGKEHHIFRENLDTRLARQMIFGTLDETVSNWVMNDQRFDLAALAEPVSDLLLNGLTR</sequence>
<protein>
    <submittedName>
        <fullName evidence="4">Fatty acid metabolism regulator protein</fullName>
    </submittedName>
</protein>